<name>A0A8K0EKZ1_BRALA</name>
<comment type="subcellular location">
    <subcellularLocation>
        <location evidence="1">Membrane</location>
        <topology evidence="1">Multi-pass membrane protein</topology>
    </subcellularLocation>
</comment>
<proteinExistence type="inferred from homology"/>
<dbReference type="PANTHER" id="PTHR31919">
    <property type="entry name" value="ZINC FINGERS AND HOMEOBOXES PROTEIN 1, ISOFORM 2"/>
    <property type="match status" value="1"/>
</dbReference>
<dbReference type="OrthoDB" id="9994280at2759"/>
<dbReference type="Proteomes" id="UP000838412">
    <property type="component" value="Chromosome 2"/>
</dbReference>
<dbReference type="AlphaFoldDB" id="A0A8K0EKZ1"/>
<dbReference type="PANTHER" id="PTHR31919:SF1">
    <property type="entry name" value="ZINC FINGERS AND HOMEOBOXES PROTEIN 1, ISOFORM 2"/>
    <property type="match status" value="1"/>
</dbReference>
<dbReference type="InterPro" id="IPR041404">
    <property type="entry name" value="DUF5588"/>
</dbReference>
<feature type="transmembrane region" description="Helical" evidence="6">
    <location>
        <begin position="113"/>
        <end position="134"/>
    </location>
</feature>
<keyword evidence="5 6" id="KW-0472">Membrane</keyword>
<evidence type="ECO:0000256" key="3">
    <source>
        <dbReference type="ARBA" id="ARBA00022692"/>
    </source>
</evidence>
<keyword evidence="8" id="KW-1185">Reference proteome</keyword>
<evidence type="ECO:0000313" key="8">
    <source>
        <dbReference type="Proteomes" id="UP000838412"/>
    </source>
</evidence>
<reference evidence="7" key="1">
    <citation type="submission" date="2022-01" db="EMBL/GenBank/DDBJ databases">
        <authorList>
            <person name="Braso-Vives M."/>
        </authorList>
    </citation>
    <scope>NUCLEOTIDE SEQUENCE</scope>
</reference>
<dbReference type="GO" id="GO:0016020">
    <property type="term" value="C:membrane"/>
    <property type="evidence" value="ECO:0007669"/>
    <property type="project" value="UniProtKB-SubCell"/>
</dbReference>
<evidence type="ECO:0000256" key="6">
    <source>
        <dbReference type="SAM" id="Phobius"/>
    </source>
</evidence>
<evidence type="ECO:0000256" key="2">
    <source>
        <dbReference type="ARBA" id="ARBA00005308"/>
    </source>
</evidence>
<dbReference type="EMBL" id="OV696687">
    <property type="protein sequence ID" value="CAH1255040.1"/>
    <property type="molecule type" value="Genomic_DNA"/>
</dbReference>
<feature type="transmembrane region" description="Helical" evidence="6">
    <location>
        <begin position="50"/>
        <end position="76"/>
    </location>
</feature>
<keyword evidence="3 6" id="KW-0812">Transmembrane</keyword>
<accession>A0A8K0EKZ1</accession>
<dbReference type="Pfam" id="PF10177">
    <property type="entry name" value="DUF2371"/>
    <property type="match status" value="1"/>
</dbReference>
<evidence type="ECO:0000256" key="5">
    <source>
        <dbReference type="ARBA" id="ARBA00023136"/>
    </source>
</evidence>
<evidence type="ECO:0000256" key="1">
    <source>
        <dbReference type="ARBA" id="ARBA00004141"/>
    </source>
</evidence>
<evidence type="ECO:0000313" key="7">
    <source>
        <dbReference type="EMBL" id="CAH1255040.1"/>
    </source>
</evidence>
<protein>
    <submittedName>
        <fullName evidence="7">TMEM200A protein</fullName>
    </submittedName>
</protein>
<evidence type="ECO:0000256" key="4">
    <source>
        <dbReference type="ARBA" id="ARBA00022989"/>
    </source>
</evidence>
<organism evidence="7 8">
    <name type="scientific">Branchiostoma lanceolatum</name>
    <name type="common">Common lancelet</name>
    <name type="synonym">Amphioxus lanceolatum</name>
    <dbReference type="NCBI Taxonomy" id="7740"/>
    <lineage>
        <taxon>Eukaryota</taxon>
        <taxon>Metazoa</taxon>
        <taxon>Chordata</taxon>
        <taxon>Cephalochordata</taxon>
        <taxon>Leptocardii</taxon>
        <taxon>Amphioxiformes</taxon>
        <taxon>Branchiostomatidae</taxon>
        <taxon>Branchiostoma</taxon>
    </lineage>
</organism>
<dbReference type="InterPro" id="IPR018787">
    <property type="entry name" value="DUF2371_TMEM200"/>
</dbReference>
<comment type="similarity">
    <text evidence="2">Belongs to the TMEM200 family.</text>
</comment>
<sequence>MMGRGALAGARLASERKKRTLKLQKQGTRKLRRITPRPAKTMVIKGRIKLLSPYTVCVLLGFCVLAVGVVMCMFAYDYVEVDVRNNNNSSSTAEMEADRSFLVNRDLLRDFRLAGPLIVGLGVFAMLCGVTALLEDRDRRTKRIIIREPTDEIREDVGPILPEVSCKAYHPDYTPVARLAKYRLPRFTVGSCPNLRYQPDSPAHLNPLRGYMKSMPSPVPVRDLYRFQPLRCIGLGETHDLS</sequence>
<keyword evidence="4 6" id="KW-1133">Transmembrane helix</keyword>
<gene>
    <name evidence="7" type="primary">TMEM200A</name>
    <name evidence="7" type="ORF">BLAG_LOCUS14226</name>
</gene>